<comment type="pathway">
    <text evidence="1">Lipid metabolism.</text>
</comment>
<gene>
    <name evidence="5" type="ORF">M2A_0300</name>
</gene>
<dbReference type="eggNOG" id="COG0204">
    <property type="taxonomic scope" value="Bacteria"/>
</dbReference>
<dbReference type="InterPro" id="IPR002123">
    <property type="entry name" value="Plipid/glycerol_acylTrfase"/>
</dbReference>
<evidence type="ECO:0000313" key="6">
    <source>
        <dbReference type="Proteomes" id="UP000028702"/>
    </source>
</evidence>
<dbReference type="Proteomes" id="UP000028702">
    <property type="component" value="Unassembled WGS sequence"/>
</dbReference>
<evidence type="ECO:0000259" key="4">
    <source>
        <dbReference type="SMART" id="SM00563"/>
    </source>
</evidence>
<dbReference type="PANTHER" id="PTHR10434">
    <property type="entry name" value="1-ACYL-SN-GLYCEROL-3-PHOSPHATE ACYLTRANSFERASE"/>
    <property type="match status" value="1"/>
</dbReference>
<dbReference type="AlphaFoldDB" id="A0A081B6Y3"/>
<dbReference type="SUPFAM" id="SSF69593">
    <property type="entry name" value="Glycerol-3-phosphate (1)-acyltransferase"/>
    <property type="match status" value="1"/>
</dbReference>
<keyword evidence="2 5" id="KW-0808">Transferase</keyword>
<dbReference type="RefSeq" id="WP_045441988.1">
    <property type="nucleotide sequence ID" value="NZ_BBIO01000001.1"/>
</dbReference>
<keyword evidence="3 5" id="KW-0012">Acyltransferase</keyword>
<keyword evidence="6" id="KW-1185">Reference proteome</keyword>
<evidence type="ECO:0000256" key="2">
    <source>
        <dbReference type="ARBA" id="ARBA00022679"/>
    </source>
</evidence>
<protein>
    <submittedName>
        <fullName evidence="5">Phospholipid/glycerol acyltransferase</fullName>
    </submittedName>
</protein>
<dbReference type="Pfam" id="PF01553">
    <property type="entry name" value="Acyltransferase"/>
    <property type="match status" value="1"/>
</dbReference>
<accession>A0A081B6Y3</accession>
<evidence type="ECO:0000256" key="1">
    <source>
        <dbReference type="ARBA" id="ARBA00005189"/>
    </source>
</evidence>
<name>A0A081B6Y3_9HYPH</name>
<dbReference type="STRING" id="1333998.M2A_0300"/>
<organism evidence="5 6">
    <name type="scientific">Tepidicaulis marinus</name>
    <dbReference type="NCBI Taxonomy" id="1333998"/>
    <lineage>
        <taxon>Bacteria</taxon>
        <taxon>Pseudomonadati</taxon>
        <taxon>Pseudomonadota</taxon>
        <taxon>Alphaproteobacteria</taxon>
        <taxon>Hyphomicrobiales</taxon>
        <taxon>Parvibaculaceae</taxon>
        <taxon>Tepidicaulis</taxon>
    </lineage>
</organism>
<dbReference type="SMART" id="SM00563">
    <property type="entry name" value="PlsC"/>
    <property type="match status" value="1"/>
</dbReference>
<feature type="domain" description="Phospholipid/glycerol acyltransferase" evidence="4">
    <location>
        <begin position="66"/>
        <end position="186"/>
    </location>
</feature>
<dbReference type="GO" id="GO:0003841">
    <property type="term" value="F:1-acylglycerol-3-phosphate O-acyltransferase activity"/>
    <property type="evidence" value="ECO:0007669"/>
    <property type="project" value="TreeGrafter"/>
</dbReference>
<dbReference type="GO" id="GO:0006654">
    <property type="term" value="P:phosphatidic acid biosynthetic process"/>
    <property type="evidence" value="ECO:0007669"/>
    <property type="project" value="TreeGrafter"/>
</dbReference>
<proteinExistence type="predicted"/>
<comment type="caution">
    <text evidence="5">The sequence shown here is derived from an EMBL/GenBank/DDBJ whole genome shotgun (WGS) entry which is preliminary data.</text>
</comment>
<evidence type="ECO:0000313" key="5">
    <source>
        <dbReference type="EMBL" id="GAK43801.1"/>
    </source>
</evidence>
<dbReference type="CDD" id="cd07989">
    <property type="entry name" value="LPLAT_AGPAT-like"/>
    <property type="match status" value="1"/>
</dbReference>
<evidence type="ECO:0000256" key="3">
    <source>
        <dbReference type="ARBA" id="ARBA00023315"/>
    </source>
</evidence>
<dbReference type="PANTHER" id="PTHR10434:SF11">
    <property type="entry name" value="1-ACYL-SN-GLYCEROL-3-PHOSPHATE ACYLTRANSFERASE"/>
    <property type="match status" value="1"/>
</dbReference>
<dbReference type="EMBL" id="BBIO01000001">
    <property type="protein sequence ID" value="GAK43801.1"/>
    <property type="molecule type" value="Genomic_DNA"/>
</dbReference>
<reference evidence="5 6" key="1">
    <citation type="submission" date="2014-07" db="EMBL/GenBank/DDBJ databases">
        <title>Tepidicaulis marinum gen. nov., sp. nov., a novel marine bacterium denitrifying nitrate to nitrous oxide strictly under microaerobic conditions.</title>
        <authorList>
            <person name="Takeuchi M."/>
            <person name="Yamagishi T."/>
            <person name="Kamagata Y."/>
            <person name="Oshima K."/>
            <person name="Hattori M."/>
            <person name="Katayama T."/>
            <person name="Hanada S."/>
            <person name="Tamaki H."/>
            <person name="Marumo K."/>
            <person name="Maeda H."/>
            <person name="Nedachi M."/>
            <person name="Iwasaki W."/>
            <person name="Suwa Y."/>
            <person name="Sakata S."/>
        </authorList>
    </citation>
    <scope>NUCLEOTIDE SEQUENCE [LARGE SCALE GENOMIC DNA]</scope>
    <source>
        <strain evidence="5 6">MA2</strain>
    </source>
</reference>
<sequence>MGTFRAAILLTGFIGSSLLAMPFQWLALKLDLPVAKKIPNAFHRWLCRLIGIRVHVEGEPFRDGACLLASNHVSWLDIPVLGSVLPLSFVAKKEVGAWPFFGTLARLQRTVFVDRDARAKVGEQRNEIFKRIADGDTLVLFPEGTSGDGNQVLPFKSALMSVAQLAVGKGEEAAPVLVQPLSIAYTKLAGQPMTRKFRPFFAWYGDMDLFPHLWEAFSLGPIDVVVAFHEPVHLGQGGNRKQLAAYCQACSGAGVVNAIMGREEIAVTGQKAAFFGDSEPGRLAAE</sequence>